<evidence type="ECO:0000256" key="1">
    <source>
        <dbReference type="SAM" id="Phobius"/>
    </source>
</evidence>
<keyword evidence="1" id="KW-1133">Transmembrane helix</keyword>
<keyword evidence="4" id="KW-1185">Reference proteome</keyword>
<accession>A0A502D578</accession>
<feature type="domain" description="Low molecular weight protein antigen 6 PH" evidence="2">
    <location>
        <begin position="84"/>
        <end position="148"/>
    </location>
</feature>
<proteinExistence type="predicted"/>
<dbReference type="AlphaFoldDB" id="A0A502D578"/>
<dbReference type="Proteomes" id="UP000317722">
    <property type="component" value="Unassembled WGS sequence"/>
</dbReference>
<comment type="caution">
    <text evidence="3">The sequence shown here is derived from an EMBL/GenBank/DDBJ whole genome shotgun (WGS) entry which is preliminary data.</text>
</comment>
<gene>
    <name evidence="3" type="ORF">EAH86_04845</name>
</gene>
<dbReference type="Pfam" id="PF10756">
    <property type="entry name" value="bPH_6"/>
    <property type="match status" value="1"/>
</dbReference>
<keyword evidence="1" id="KW-0472">Membrane</keyword>
<evidence type="ECO:0000313" key="4">
    <source>
        <dbReference type="Proteomes" id="UP000317722"/>
    </source>
</evidence>
<name>A0A502D578_9MICO</name>
<dbReference type="EMBL" id="RCZM01000001">
    <property type="protein sequence ID" value="TPG19920.1"/>
    <property type="molecule type" value="Genomic_DNA"/>
</dbReference>
<feature type="transmembrane region" description="Helical" evidence="1">
    <location>
        <begin position="28"/>
        <end position="50"/>
    </location>
</feature>
<protein>
    <submittedName>
        <fullName evidence="3">PH domain-containing protein</fullName>
    </submittedName>
</protein>
<evidence type="ECO:0000313" key="3">
    <source>
        <dbReference type="EMBL" id="TPG19920.1"/>
    </source>
</evidence>
<evidence type="ECO:0000259" key="2">
    <source>
        <dbReference type="Pfam" id="PF10756"/>
    </source>
</evidence>
<reference evidence="3 4" key="1">
    <citation type="journal article" date="2019" name="Environ. Microbiol.">
        <title>Species interactions and distinct microbial communities in high Arctic permafrost affected cryosols are associated with the CH4 and CO2 gas fluxes.</title>
        <authorList>
            <person name="Altshuler I."/>
            <person name="Hamel J."/>
            <person name="Turney S."/>
            <person name="Magnuson E."/>
            <person name="Levesque R."/>
            <person name="Greer C."/>
            <person name="Whyte L.G."/>
        </authorList>
    </citation>
    <scope>NUCLEOTIDE SEQUENCE [LARGE SCALE GENOMIC DNA]</scope>
    <source>
        <strain evidence="3 4">S9.3A</strain>
    </source>
</reference>
<dbReference type="OrthoDB" id="3824918at2"/>
<feature type="transmembrane region" description="Helical" evidence="1">
    <location>
        <begin position="62"/>
        <end position="79"/>
    </location>
</feature>
<dbReference type="InterPro" id="IPR019692">
    <property type="entry name" value="CFP-6_PH"/>
</dbReference>
<organism evidence="3 4">
    <name type="scientific">Pedococcus bigeumensis</name>
    <dbReference type="NCBI Taxonomy" id="433644"/>
    <lineage>
        <taxon>Bacteria</taxon>
        <taxon>Bacillati</taxon>
        <taxon>Actinomycetota</taxon>
        <taxon>Actinomycetes</taxon>
        <taxon>Micrococcales</taxon>
        <taxon>Intrasporangiaceae</taxon>
        <taxon>Pedococcus</taxon>
    </lineage>
</organism>
<keyword evidence="1" id="KW-0812">Transmembrane</keyword>
<sequence>MTPAGRAPSGADEQAAFAVFRARRGRTVAYAFAVATLVIFGVIAVLLPGPDQGGTWRTGDKFFFAAVGVAIAMLLWRFASIRATPTRESLTVRNLFTTRTVSWQEIVDVRFSGGDPWVTIALSDTDTLAVMAIQKADSGFARAEAGRLAALVQALGPSATSPDVTLD</sequence>